<dbReference type="InterPro" id="IPR039136">
    <property type="entry name" value="NUFIP1-like"/>
</dbReference>
<dbReference type="GO" id="GO:0005634">
    <property type="term" value="C:nucleus"/>
    <property type="evidence" value="ECO:0007669"/>
    <property type="project" value="TreeGrafter"/>
</dbReference>
<evidence type="ECO:0000313" key="8">
    <source>
        <dbReference type="Proteomes" id="UP001145021"/>
    </source>
</evidence>
<dbReference type="SMART" id="SM00356">
    <property type="entry name" value="ZnF_C3H1"/>
    <property type="match status" value="1"/>
</dbReference>
<evidence type="ECO:0000313" key="7">
    <source>
        <dbReference type="EMBL" id="KAJ1648609.1"/>
    </source>
</evidence>
<dbReference type="AlphaFoldDB" id="A0A9W8CMN9"/>
<dbReference type="InterPro" id="IPR036855">
    <property type="entry name" value="Znf_CCCH_sf"/>
</dbReference>
<dbReference type="PANTHER" id="PTHR13309">
    <property type="entry name" value="NUCLEAR FRAGILE X MENTAL RETARDATION PROTEIN INTERACTING PROTEIN 1"/>
    <property type="match status" value="1"/>
</dbReference>
<keyword evidence="2 4" id="KW-0863">Zinc-finger</keyword>
<feature type="compositionally biased region" description="Polar residues" evidence="5">
    <location>
        <begin position="1"/>
        <end position="16"/>
    </location>
</feature>
<evidence type="ECO:0000256" key="5">
    <source>
        <dbReference type="SAM" id="MobiDB-lite"/>
    </source>
</evidence>
<dbReference type="PROSITE" id="PS50103">
    <property type="entry name" value="ZF_C3H1"/>
    <property type="match status" value="1"/>
</dbReference>
<feature type="compositionally biased region" description="Low complexity" evidence="5">
    <location>
        <begin position="37"/>
        <end position="47"/>
    </location>
</feature>
<dbReference type="Pfam" id="PF18345">
    <property type="entry name" value="zf_CCCH_4"/>
    <property type="match status" value="1"/>
</dbReference>
<evidence type="ECO:0000256" key="1">
    <source>
        <dbReference type="ARBA" id="ARBA00022723"/>
    </source>
</evidence>
<dbReference type="InterPro" id="IPR000571">
    <property type="entry name" value="Znf_CCCH"/>
</dbReference>
<dbReference type="GO" id="GO:0000492">
    <property type="term" value="P:box C/D snoRNP assembly"/>
    <property type="evidence" value="ECO:0007669"/>
    <property type="project" value="TreeGrafter"/>
</dbReference>
<comment type="caution">
    <text evidence="7">The sequence shown here is derived from an EMBL/GenBank/DDBJ whole genome shotgun (WGS) entry which is preliminary data.</text>
</comment>
<name>A0A9W8CMN9_9FUNG</name>
<accession>A0A9W8CMN9</accession>
<organism evidence="7 8">
    <name type="scientific">Coemansia asiatica</name>
    <dbReference type="NCBI Taxonomy" id="1052880"/>
    <lineage>
        <taxon>Eukaryota</taxon>
        <taxon>Fungi</taxon>
        <taxon>Fungi incertae sedis</taxon>
        <taxon>Zoopagomycota</taxon>
        <taxon>Kickxellomycotina</taxon>
        <taxon>Kickxellomycetes</taxon>
        <taxon>Kickxellales</taxon>
        <taxon>Kickxellaceae</taxon>
        <taxon>Coemansia</taxon>
    </lineage>
</organism>
<feature type="compositionally biased region" description="Acidic residues" evidence="5">
    <location>
        <begin position="152"/>
        <end position="170"/>
    </location>
</feature>
<protein>
    <recommendedName>
        <fullName evidence="6">C3H1-type domain-containing protein</fullName>
    </recommendedName>
</protein>
<dbReference type="Pfam" id="PF10453">
    <property type="entry name" value="NUFIP1"/>
    <property type="match status" value="1"/>
</dbReference>
<proteinExistence type="predicted"/>
<keyword evidence="8" id="KW-1185">Reference proteome</keyword>
<gene>
    <name evidence="7" type="ORF">LPJ64_000063</name>
</gene>
<feature type="region of interest" description="Disordered" evidence="5">
    <location>
        <begin position="98"/>
        <end position="197"/>
    </location>
</feature>
<dbReference type="Proteomes" id="UP001145021">
    <property type="component" value="Unassembled WGS sequence"/>
</dbReference>
<dbReference type="EMBL" id="JANBOH010000002">
    <property type="protein sequence ID" value="KAJ1648609.1"/>
    <property type="molecule type" value="Genomic_DNA"/>
</dbReference>
<evidence type="ECO:0000256" key="2">
    <source>
        <dbReference type="ARBA" id="ARBA00022771"/>
    </source>
</evidence>
<feature type="zinc finger region" description="C3H1-type" evidence="4">
    <location>
        <begin position="201"/>
        <end position="228"/>
    </location>
</feature>
<evidence type="ECO:0000259" key="6">
    <source>
        <dbReference type="PROSITE" id="PS50103"/>
    </source>
</evidence>
<feature type="region of interest" description="Disordered" evidence="5">
    <location>
        <begin position="1"/>
        <end position="77"/>
    </location>
</feature>
<keyword evidence="3 4" id="KW-0862">Zinc</keyword>
<sequence length="288" mass="32044">MEPTSFFSFLDSSSNAAKAPPTTDDFVSAHIQPHTAPAPAQQSLPQPRNSAAKQTRRNTKQLASMHDQIHPLIRNRSLESPEDIAKWIAERKKNYPTEANIRRKQLDQQQQTLSTKRKRSEDATTDSNPLASMLSAYATGSDNQDTSHDSDSDSDSDPDSDPDSDSDSDSSDSSAPETAPSKHYVAQTPLRPSNMAPEADRRVLRVCKFFSKGRCNKGEACPFAHPDSIRARNKDGGSGNGSGHKSVSLLEMLLSKDIERENYRLLQCIEYIHQHNFLDVPVDYRIVY</sequence>
<feature type="domain" description="C3H1-type" evidence="6">
    <location>
        <begin position="201"/>
        <end position="228"/>
    </location>
</feature>
<dbReference type="SUPFAM" id="SSF90229">
    <property type="entry name" value="CCCH zinc finger"/>
    <property type="match status" value="1"/>
</dbReference>
<dbReference type="GO" id="GO:0008270">
    <property type="term" value="F:zinc ion binding"/>
    <property type="evidence" value="ECO:0007669"/>
    <property type="project" value="UniProtKB-KW"/>
</dbReference>
<evidence type="ECO:0000256" key="4">
    <source>
        <dbReference type="PROSITE-ProRule" id="PRU00723"/>
    </source>
</evidence>
<dbReference type="PANTHER" id="PTHR13309:SF0">
    <property type="entry name" value="FMR1-INTERACTING PROTEIN NUFIP1"/>
    <property type="match status" value="1"/>
</dbReference>
<keyword evidence="1 4" id="KW-0479">Metal-binding</keyword>
<dbReference type="InterPro" id="IPR019496">
    <property type="entry name" value="NUFIP1_cons_dom"/>
</dbReference>
<reference evidence="7" key="1">
    <citation type="submission" date="2022-07" db="EMBL/GenBank/DDBJ databases">
        <title>Phylogenomic reconstructions and comparative analyses of Kickxellomycotina fungi.</title>
        <authorList>
            <person name="Reynolds N.K."/>
            <person name="Stajich J.E."/>
            <person name="Barry K."/>
            <person name="Grigoriev I.V."/>
            <person name="Crous P."/>
            <person name="Smith M.E."/>
        </authorList>
    </citation>
    <scope>NUCLEOTIDE SEQUENCE</scope>
    <source>
        <strain evidence="7">NBRC 105413</strain>
    </source>
</reference>
<evidence type="ECO:0000256" key="3">
    <source>
        <dbReference type="ARBA" id="ARBA00022833"/>
    </source>
</evidence>
<dbReference type="Gene3D" id="3.30.1370.210">
    <property type="match status" value="1"/>
</dbReference>
<dbReference type="GO" id="GO:0003723">
    <property type="term" value="F:RNA binding"/>
    <property type="evidence" value="ECO:0007669"/>
    <property type="project" value="InterPro"/>
</dbReference>